<dbReference type="Proteomes" id="UP001156690">
    <property type="component" value="Unassembled WGS sequence"/>
</dbReference>
<comment type="caution">
    <text evidence="2">The sequence shown here is derived from an EMBL/GenBank/DDBJ whole genome shotgun (WGS) entry which is preliminary data.</text>
</comment>
<dbReference type="PROSITE" id="PS51186">
    <property type="entry name" value="GNAT"/>
    <property type="match status" value="1"/>
</dbReference>
<dbReference type="EMBL" id="BSNX01000055">
    <property type="protein sequence ID" value="GLQ74152.1"/>
    <property type="molecule type" value="Genomic_DNA"/>
</dbReference>
<accession>A0AAV5NU71</accession>
<name>A0AAV5NU71_9VIBR</name>
<dbReference type="CDD" id="cd04301">
    <property type="entry name" value="NAT_SF"/>
    <property type="match status" value="1"/>
</dbReference>
<dbReference type="Pfam" id="PF13302">
    <property type="entry name" value="Acetyltransf_3"/>
    <property type="match status" value="1"/>
</dbReference>
<organism evidence="2 3">
    <name type="scientific">Vibrio penaeicida</name>
    <dbReference type="NCBI Taxonomy" id="104609"/>
    <lineage>
        <taxon>Bacteria</taxon>
        <taxon>Pseudomonadati</taxon>
        <taxon>Pseudomonadota</taxon>
        <taxon>Gammaproteobacteria</taxon>
        <taxon>Vibrionales</taxon>
        <taxon>Vibrionaceae</taxon>
        <taxon>Vibrio</taxon>
    </lineage>
</organism>
<sequence length="176" mass="19551">MPAHTHDSSVFSTQHLVTKTVVTSLRHDSKFIRDVIGILTPNVTVSLPPYFQGIDDAEKAESWVKKITEDGQTLAVYLTPEHTLCGFIFLYQSDNDELHLGYLLGETHQGKGLAKEMLGGLLTWCKQNKQVRALIGGVEKNNVASSSLLLTLGFYRTKSNSDDTDFYRFDIDSLAG</sequence>
<dbReference type="Gene3D" id="3.40.630.30">
    <property type="match status" value="1"/>
</dbReference>
<evidence type="ECO:0000313" key="3">
    <source>
        <dbReference type="Proteomes" id="UP001156690"/>
    </source>
</evidence>
<protein>
    <submittedName>
        <fullName evidence="2">Ferrichrome ABC transporter substrate-binding protein</fullName>
    </submittedName>
</protein>
<dbReference type="SUPFAM" id="SSF55729">
    <property type="entry name" value="Acyl-CoA N-acyltransferases (Nat)"/>
    <property type="match status" value="1"/>
</dbReference>
<dbReference type="AlphaFoldDB" id="A0AAV5NU71"/>
<dbReference type="RefSeq" id="WP_126608018.1">
    <property type="nucleotide sequence ID" value="NZ_AP025145.1"/>
</dbReference>
<dbReference type="GO" id="GO:0016747">
    <property type="term" value="F:acyltransferase activity, transferring groups other than amino-acyl groups"/>
    <property type="evidence" value="ECO:0007669"/>
    <property type="project" value="InterPro"/>
</dbReference>
<evidence type="ECO:0000313" key="2">
    <source>
        <dbReference type="EMBL" id="GLQ74152.1"/>
    </source>
</evidence>
<evidence type="ECO:0000259" key="1">
    <source>
        <dbReference type="PROSITE" id="PS51186"/>
    </source>
</evidence>
<dbReference type="InterPro" id="IPR051531">
    <property type="entry name" value="N-acetyltransferase"/>
</dbReference>
<dbReference type="InterPro" id="IPR000182">
    <property type="entry name" value="GNAT_dom"/>
</dbReference>
<reference evidence="3" key="1">
    <citation type="journal article" date="2019" name="Int. J. Syst. Evol. Microbiol.">
        <title>The Global Catalogue of Microorganisms (GCM) 10K type strain sequencing project: providing services to taxonomists for standard genome sequencing and annotation.</title>
        <authorList>
            <consortium name="The Broad Institute Genomics Platform"/>
            <consortium name="The Broad Institute Genome Sequencing Center for Infectious Disease"/>
            <person name="Wu L."/>
            <person name="Ma J."/>
        </authorList>
    </citation>
    <scope>NUCLEOTIDE SEQUENCE [LARGE SCALE GENOMIC DNA]</scope>
    <source>
        <strain evidence="3">NBRC 15640</strain>
    </source>
</reference>
<dbReference type="InterPro" id="IPR016181">
    <property type="entry name" value="Acyl_CoA_acyltransferase"/>
</dbReference>
<gene>
    <name evidence="2" type="ORF">GCM10007932_35130</name>
</gene>
<proteinExistence type="predicted"/>
<keyword evidence="3" id="KW-1185">Reference proteome</keyword>
<feature type="domain" description="N-acetyltransferase" evidence="1">
    <location>
        <begin position="38"/>
        <end position="176"/>
    </location>
</feature>
<dbReference type="PANTHER" id="PTHR43792">
    <property type="entry name" value="GNAT FAMILY, PUTATIVE (AFU_ORTHOLOGUE AFUA_3G00765)-RELATED-RELATED"/>
    <property type="match status" value="1"/>
</dbReference>